<evidence type="ECO:0000313" key="7">
    <source>
        <dbReference type="Proteomes" id="UP001530315"/>
    </source>
</evidence>
<reference evidence="6 7" key="1">
    <citation type="submission" date="2024-10" db="EMBL/GenBank/DDBJ databases">
        <title>Updated reference genomes for cyclostephanoid diatoms.</title>
        <authorList>
            <person name="Roberts W.R."/>
            <person name="Alverson A.J."/>
        </authorList>
    </citation>
    <scope>NUCLEOTIDE SEQUENCE [LARGE SCALE GENOMIC DNA]</scope>
    <source>
        <strain evidence="6 7">AJA276-08</strain>
    </source>
</reference>
<evidence type="ECO:0000256" key="2">
    <source>
        <dbReference type="ARBA" id="ARBA00022982"/>
    </source>
</evidence>
<dbReference type="AlphaFoldDB" id="A0ABD3PWC7"/>
<evidence type="ECO:0000256" key="1">
    <source>
        <dbReference type="ARBA" id="ARBA00022448"/>
    </source>
</evidence>
<dbReference type="PANTHER" id="PTHR45663">
    <property type="entry name" value="GEO12009P1"/>
    <property type="match status" value="1"/>
</dbReference>
<dbReference type="InterPro" id="IPR017937">
    <property type="entry name" value="Thioredoxin_CS"/>
</dbReference>
<evidence type="ECO:0000256" key="4">
    <source>
        <dbReference type="SAM" id="MobiDB-lite"/>
    </source>
</evidence>
<dbReference type="InterPro" id="IPR036249">
    <property type="entry name" value="Thioredoxin-like_sf"/>
</dbReference>
<feature type="domain" description="Thioredoxin" evidence="5">
    <location>
        <begin position="293"/>
        <end position="398"/>
    </location>
</feature>
<evidence type="ECO:0000313" key="6">
    <source>
        <dbReference type="EMBL" id="KAL3791974.1"/>
    </source>
</evidence>
<dbReference type="EMBL" id="JALLAZ020000572">
    <property type="protein sequence ID" value="KAL3791974.1"/>
    <property type="molecule type" value="Genomic_DNA"/>
</dbReference>
<feature type="compositionally biased region" description="Low complexity" evidence="4">
    <location>
        <begin position="132"/>
        <end position="159"/>
    </location>
</feature>
<keyword evidence="1" id="KW-0813">Transport</keyword>
<dbReference type="Proteomes" id="UP001530315">
    <property type="component" value="Unassembled WGS sequence"/>
</dbReference>
<evidence type="ECO:0000259" key="5">
    <source>
        <dbReference type="PROSITE" id="PS51352"/>
    </source>
</evidence>
<dbReference type="SUPFAM" id="SSF52833">
    <property type="entry name" value="Thioredoxin-like"/>
    <property type="match status" value="1"/>
</dbReference>
<dbReference type="CDD" id="cd02947">
    <property type="entry name" value="TRX_family"/>
    <property type="match status" value="1"/>
</dbReference>
<comment type="caution">
    <text evidence="6">The sequence shown here is derived from an EMBL/GenBank/DDBJ whole genome shotgun (WGS) entry which is preliminary data.</text>
</comment>
<dbReference type="PROSITE" id="PS51352">
    <property type="entry name" value="THIOREDOXIN_2"/>
    <property type="match status" value="1"/>
</dbReference>
<feature type="region of interest" description="Disordered" evidence="4">
    <location>
        <begin position="48"/>
        <end position="94"/>
    </location>
</feature>
<evidence type="ECO:0000256" key="3">
    <source>
        <dbReference type="ARBA" id="ARBA00023157"/>
    </source>
</evidence>
<keyword evidence="2" id="KW-0249">Electron transport</keyword>
<gene>
    <name evidence="6" type="ORF">ACHAW5_002619</name>
</gene>
<dbReference type="PROSITE" id="PS51257">
    <property type="entry name" value="PROKAR_LIPOPROTEIN"/>
    <property type="match status" value="1"/>
</dbReference>
<name>A0ABD3PWC7_9STRA</name>
<dbReference type="PANTHER" id="PTHR45663:SF11">
    <property type="entry name" value="GEO12009P1"/>
    <property type="match status" value="1"/>
</dbReference>
<keyword evidence="7" id="KW-1185">Reference proteome</keyword>
<keyword evidence="3" id="KW-1015">Disulfide bond</keyword>
<proteinExistence type="predicted"/>
<protein>
    <recommendedName>
        <fullName evidence="5">Thioredoxin domain-containing protein</fullName>
    </recommendedName>
</protein>
<dbReference type="Pfam" id="PF00085">
    <property type="entry name" value="Thioredoxin"/>
    <property type="match status" value="1"/>
</dbReference>
<dbReference type="PROSITE" id="PS00194">
    <property type="entry name" value="THIOREDOXIN_1"/>
    <property type="match status" value="1"/>
</dbReference>
<feature type="region of interest" description="Disordered" evidence="4">
    <location>
        <begin position="125"/>
        <end position="179"/>
    </location>
</feature>
<dbReference type="InterPro" id="IPR013766">
    <property type="entry name" value="Thioredoxin_domain"/>
</dbReference>
<dbReference type="Gene3D" id="3.40.30.10">
    <property type="entry name" value="Glutaredoxin"/>
    <property type="match status" value="1"/>
</dbReference>
<organism evidence="6 7">
    <name type="scientific">Stephanodiscus triporus</name>
    <dbReference type="NCBI Taxonomy" id="2934178"/>
    <lineage>
        <taxon>Eukaryota</taxon>
        <taxon>Sar</taxon>
        <taxon>Stramenopiles</taxon>
        <taxon>Ochrophyta</taxon>
        <taxon>Bacillariophyta</taxon>
        <taxon>Coscinodiscophyceae</taxon>
        <taxon>Thalassiosirophycidae</taxon>
        <taxon>Stephanodiscales</taxon>
        <taxon>Stephanodiscaceae</taxon>
        <taxon>Stephanodiscus</taxon>
    </lineage>
</organism>
<sequence>MLTSAKQSTPTGRLHLAAVAFALSACMGGSAPRARAFSPPPYGACRPIHSDRTAASTSSSGRLRAGDDASPSPSCDANDDVDAPPPTPPADMRLSDIRTELGGMNVSYADCFDRDSLEKRLAEARDGSCSYSTADGAEASSAGGSRSSRGAETAGSSSACPDDTDVDATETSKGSAVVSREFDRRSTLAEIRNLRVRELKVKLSEMKVRWGTMIEKEEMVKALCDAMEERFVRGENFSRTGILVPGVVKDVDEDALMMELGWSESDVSRGVASRGADEDVASPPALSRPPLLLDLGWSESDVSRGVASRGADEDVASPPALSRPPLLLDVYATWCGPCQFMAPLLAKAAEELGPDVRVVKLDSDKYPRISSVLKEIQRVEGALTKDQIIDFVNGNYKR</sequence>
<accession>A0ABD3PWC7</accession>